<accession>A0A9W6BFY1</accession>
<dbReference type="PANTHER" id="PTHR46533">
    <property type="entry name" value="ZINC FINGER MYND DOMAIN-CONTAINING PROTEIN 12"/>
    <property type="match status" value="1"/>
</dbReference>
<sequence length="387" mass="41594">MATLTYTVFSLGEAQLHQLHTNNGKLFVMGEVAVELFQESPTAFLQELRKNKLPKLQSANRDVLHTVAELHLPVESSANSQGVCLLPASTVETLLVDKRRMELVQPFKLALLKLASQEAARLMAAGEYELALPVALDAVQQGQALFKPAPALQLFPLYLLAAQANLGLRRAKQCEDFLALASWLAMKEPGLTTSIMKSQLSRLYGQLYAFQSKHAEALHAFAEDVYYCSLEYGPEDVRTSLGYYNMGKVFQSSGDMDKAASCNDQVVAIWAATLNAVVLGLTDPAAASGPGGGSGRPGAVALPVGRLQLMEVVDMLADITRTRAAALGSGHVTVGEAHLVTALALIQLEERARAAEELEAAAATFGAEDGERMRLVDMARIMLKALG</sequence>
<protein>
    <submittedName>
        <fullName evidence="1">Uncharacterized protein</fullName>
    </submittedName>
</protein>
<dbReference type="InterPro" id="IPR053248">
    <property type="entry name" value="Zinc_finger_MYND_domain"/>
</dbReference>
<dbReference type="Gene3D" id="1.25.40.10">
    <property type="entry name" value="Tetratricopeptide repeat domain"/>
    <property type="match status" value="1"/>
</dbReference>
<dbReference type="OrthoDB" id="674604at2759"/>
<reference evidence="1 2" key="1">
    <citation type="journal article" date="2023" name="Commun. Biol.">
        <title>Reorganization of the ancestral sex-determining regions during the evolution of trioecy in Pleodorina starrii.</title>
        <authorList>
            <person name="Takahashi K."/>
            <person name="Suzuki S."/>
            <person name="Kawai-Toyooka H."/>
            <person name="Yamamoto K."/>
            <person name="Hamaji T."/>
            <person name="Ootsuki R."/>
            <person name="Yamaguchi H."/>
            <person name="Kawachi M."/>
            <person name="Higashiyama T."/>
            <person name="Nozaki H."/>
        </authorList>
    </citation>
    <scope>NUCLEOTIDE SEQUENCE [LARGE SCALE GENOMIC DNA]</scope>
    <source>
        <strain evidence="1 2">NIES-4479</strain>
    </source>
</reference>
<evidence type="ECO:0000313" key="1">
    <source>
        <dbReference type="EMBL" id="GLC51065.1"/>
    </source>
</evidence>
<dbReference type="InterPro" id="IPR011990">
    <property type="entry name" value="TPR-like_helical_dom_sf"/>
</dbReference>
<organism evidence="1 2">
    <name type="scientific">Pleodorina starrii</name>
    <dbReference type="NCBI Taxonomy" id="330485"/>
    <lineage>
        <taxon>Eukaryota</taxon>
        <taxon>Viridiplantae</taxon>
        <taxon>Chlorophyta</taxon>
        <taxon>core chlorophytes</taxon>
        <taxon>Chlorophyceae</taxon>
        <taxon>CS clade</taxon>
        <taxon>Chlamydomonadales</taxon>
        <taxon>Volvocaceae</taxon>
        <taxon>Pleodorina</taxon>
    </lineage>
</organism>
<gene>
    <name evidence="1" type="primary">PLEST009860</name>
    <name evidence="1" type="ORF">PLESTB_000462100</name>
</gene>
<comment type="caution">
    <text evidence="1">The sequence shown here is derived from an EMBL/GenBank/DDBJ whole genome shotgun (WGS) entry which is preliminary data.</text>
</comment>
<dbReference type="EMBL" id="BRXU01000004">
    <property type="protein sequence ID" value="GLC51065.1"/>
    <property type="molecule type" value="Genomic_DNA"/>
</dbReference>
<proteinExistence type="predicted"/>
<dbReference type="PANTHER" id="PTHR46533:SF1">
    <property type="entry name" value="ZINC FINGER MYND DOMAIN-CONTAINING PROTEIN 12"/>
    <property type="match status" value="1"/>
</dbReference>
<dbReference type="AlphaFoldDB" id="A0A9W6BFY1"/>
<keyword evidence="2" id="KW-1185">Reference proteome</keyword>
<dbReference type="Proteomes" id="UP001165080">
    <property type="component" value="Unassembled WGS sequence"/>
</dbReference>
<name>A0A9W6BFY1_9CHLO</name>
<evidence type="ECO:0000313" key="2">
    <source>
        <dbReference type="Proteomes" id="UP001165080"/>
    </source>
</evidence>